<organism evidence="1 2">
    <name type="scientific">Faecalibacterium prausnitzii</name>
    <dbReference type="NCBI Taxonomy" id="853"/>
    <lineage>
        <taxon>Bacteria</taxon>
        <taxon>Bacillati</taxon>
        <taxon>Bacillota</taxon>
        <taxon>Clostridia</taxon>
        <taxon>Eubacteriales</taxon>
        <taxon>Oscillospiraceae</taxon>
        <taxon>Faecalibacterium</taxon>
    </lineage>
</organism>
<evidence type="ECO:0000313" key="2">
    <source>
        <dbReference type="Proteomes" id="UP000220904"/>
    </source>
</evidence>
<comment type="caution">
    <text evidence="1">The sequence shown here is derived from an EMBL/GenBank/DDBJ whole genome shotgun (WGS) entry which is preliminary data.</text>
</comment>
<evidence type="ECO:0000313" key="1">
    <source>
        <dbReference type="EMBL" id="PDX86703.1"/>
    </source>
</evidence>
<sequence length="116" mass="13259">MIVKEFCQYVRFYSELEGLQHAHTLYYSARRIEMGIVLELAQEQSGSCTVSRVLCPAGNFPQAMRVMRYLCENGIGPGQWLEILDDLHQPFCLLTPPDTVQTPQNADFGKRFVVFV</sequence>
<dbReference type="OrthoDB" id="1861847at2"/>
<dbReference type="EMBL" id="NOUV01000014">
    <property type="protein sequence ID" value="PDX86703.1"/>
    <property type="molecule type" value="Genomic_DNA"/>
</dbReference>
<proteinExistence type="predicted"/>
<dbReference type="Proteomes" id="UP000220904">
    <property type="component" value="Unassembled WGS sequence"/>
</dbReference>
<dbReference type="AlphaFoldDB" id="A0A2A7B5M2"/>
<name>A0A2A7B5M2_9FIRM</name>
<dbReference type="RefSeq" id="WP_097792563.1">
    <property type="nucleotide sequence ID" value="NZ_NOUV01000014.1"/>
</dbReference>
<accession>A0A2A7B5M2</accession>
<reference evidence="1 2" key="1">
    <citation type="journal article" date="2017" name="Front. Microbiol.">
        <title>New Insights into the Diversity of the Genus Faecalibacterium.</title>
        <authorList>
            <person name="Benevides L."/>
            <person name="Burman S."/>
            <person name="Martin R."/>
            <person name="Robert V."/>
            <person name="Thomas M."/>
            <person name="Miquel S."/>
            <person name="Chain F."/>
            <person name="Sokol H."/>
            <person name="Bermudez-Humaran L.G."/>
            <person name="Morrison M."/>
            <person name="Langella P."/>
            <person name="Azevedo V.A."/>
            <person name="Chatel J.M."/>
            <person name="Soares S."/>
        </authorList>
    </citation>
    <scope>NUCLEOTIDE SEQUENCE [LARGE SCALE GENOMIC DNA]</scope>
    <source>
        <strain evidence="1 2">AHMP21</strain>
    </source>
</reference>
<gene>
    <name evidence="1" type="ORF">CHR60_08195</name>
</gene>
<protein>
    <submittedName>
        <fullName evidence="1">Uncharacterized protein</fullName>
    </submittedName>
</protein>